<comment type="caution">
    <text evidence="14">The sequence shown here is derived from an EMBL/GenBank/DDBJ whole genome shotgun (WGS) entry which is preliminary data.</text>
</comment>
<dbReference type="Gene3D" id="1.20.1090.10">
    <property type="entry name" value="Dehydroquinate synthase-like - alpha domain"/>
    <property type="match status" value="1"/>
</dbReference>
<dbReference type="InterPro" id="IPR050071">
    <property type="entry name" value="Dehydroquinate_synthase"/>
</dbReference>
<keyword evidence="15" id="KW-1185">Reference proteome</keyword>
<dbReference type="AlphaFoldDB" id="A0A7W2M6I4"/>
<comment type="function">
    <text evidence="4">Catalyzes the conversion of 3-deoxy-D-arabino-heptulosonate 7-phosphate (DAHP) to dehydroquinate (DHQ).</text>
</comment>
<keyword evidence="10" id="KW-0170">Cobalt</keyword>
<evidence type="ECO:0000256" key="10">
    <source>
        <dbReference type="ARBA" id="ARBA00023285"/>
    </source>
</evidence>
<dbReference type="GO" id="GO:0009073">
    <property type="term" value="P:aromatic amino acid family biosynthetic process"/>
    <property type="evidence" value="ECO:0007669"/>
    <property type="project" value="InterPro"/>
</dbReference>
<keyword evidence="9 14" id="KW-0456">Lyase</keyword>
<keyword evidence="5" id="KW-0479">Metal-binding</keyword>
<evidence type="ECO:0000259" key="13">
    <source>
        <dbReference type="Pfam" id="PF24621"/>
    </source>
</evidence>
<evidence type="ECO:0000256" key="4">
    <source>
        <dbReference type="ARBA" id="ARBA00003485"/>
    </source>
</evidence>
<dbReference type="EMBL" id="JACGLT010000010">
    <property type="protein sequence ID" value="MBA6153587.1"/>
    <property type="molecule type" value="Genomic_DNA"/>
</dbReference>
<evidence type="ECO:0000256" key="5">
    <source>
        <dbReference type="ARBA" id="ARBA00022723"/>
    </source>
</evidence>
<evidence type="ECO:0000259" key="12">
    <source>
        <dbReference type="Pfam" id="PF01761"/>
    </source>
</evidence>
<dbReference type="InterPro" id="IPR056179">
    <property type="entry name" value="DHQS_C"/>
</dbReference>
<evidence type="ECO:0000256" key="7">
    <source>
        <dbReference type="ARBA" id="ARBA00022833"/>
    </source>
</evidence>
<evidence type="ECO:0000256" key="2">
    <source>
        <dbReference type="ARBA" id="ARBA00001941"/>
    </source>
</evidence>
<reference evidence="14 15" key="1">
    <citation type="submission" date="2020-07" db="EMBL/GenBank/DDBJ databases">
        <title>Bacterium isolated from marine sediment.</title>
        <authorList>
            <person name="Shang D."/>
        </authorList>
    </citation>
    <scope>NUCLEOTIDE SEQUENCE [LARGE SCALE GENOMIC DNA]</scope>
    <source>
        <strain evidence="14 15">F6074</strain>
    </source>
</reference>
<evidence type="ECO:0000256" key="1">
    <source>
        <dbReference type="ARBA" id="ARBA00001911"/>
    </source>
</evidence>
<protein>
    <recommendedName>
        <fullName evidence="11">3-dehydroquinate synthase</fullName>
        <ecNumber evidence="11">4.2.3.4</ecNumber>
    </recommendedName>
</protein>
<dbReference type="GO" id="GO:0009423">
    <property type="term" value="P:chorismate biosynthetic process"/>
    <property type="evidence" value="ECO:0007669"/>
    <property type="project" value="UniProtKB-UniRule"/>
</dbReference>
<dbReference type="SUPFAM" id="SSF56796">
    <property type="entry name" value="Dehydroquinate synthase-like"/>
    <property type="match status" value="1"/>
</dbReference>
<dbReference type="EC" id="4.2.3.4" evidence="11"/>
<comment type="cofactor">
    <cofactor evidence="3">
        <name>Zn(2+)</name>
        <dbReference type="ChEBI" id="CHEBI:29105"/>
    </cofactor>
</comment>
<dbReference type="Proteomes" id="UP000541857">
    <property type="component" value="Unassembled WGS sequence"/>
</dbReference>
<evidence type="ECO:0000256" key="8">
    <source>
        <dbReference type="ARBA" id="ARBA00023027"/>
    </source>
</evidence>
<dbReference type="GO" id="GO:0000166">
    <property type="term" value="F:nucleotide binding"/>
    <property type="evidence" value="ECO:0007669"/>
    <property type="project" value="UniProtKB-KW"/>
</dbReference>
<comment type="cofactor">
    <cofactor evidence="2">
        <name>Co(2+)</name>
        <dbReference type="ChEBI" id="CHEBI:48828"/>
    </cofactor>
</comment>
<dbReference type="GO" id="GO:0005737">
    <property type="term" value="C:cytoplasm"/>
    <property type="evidence" value="ECO:0007669"/>
    <property type="project" value="InterPro"/>
</dbReference>
<evidence type="ECO:0000313" key="14">
    <source>
        <dbReference type="EMBL" id="MBA6153587.1"/>
    </source>
</evidence>
<dbReference type="RefSeq" id="WP_182205885.1">
    <property type="nucleotide sequence ID" value="NZ_JACGLT010000010.1"/>
</dbReference>
<keyword evidence="6" id="KW-0547">Nucleotide-binding</keyword>
<accession>A0A7W2M6I4</accession>
<evidence type="ECO:0000256" key="9">
    <source>
        <dbReference type="ARBA" id="ARBA00023239"/>
    </source>
</evidence>
<evidence type="ECO:0000256" key="6">
    <source>
        <dbReference type="ARBA" id="ARBA00022741"/>
    </source>
</evidence>
<dbReference type="FunFam" id="3.40.50.1970:FF:000007">
    <property type="entry name" value="Pentafunctional AROM polypeptide"/>
    <property type="match status" value="1"/>
</dbReference>
<name>A0A7W2M6I4_9FLAO</name>
<dbReference type="InterPro" id="IPR016037">
    <property type="entry name" value="DHQ_synth_AroB"/>
</dbReference>
<sequence>MTSITTDAYAVHFNQTGYNQLNNYLRDNHFSKLFIIVDTNTHQHCLPLFMSKLETNLDCEIIEIDPGEAHKNIDTCVGVWNVLSELGADRKSLIINVGGGVVTDLGGFVACTFKRGLKYINVPTSLLAMVDASVGGKTGVDLGALKNQIGVIASGDMVIVDTSYLNTLPQNHLKSGLAEMLKHGLIFDASYWNKFLDLNNLTLDDLDTLIHQSVEIKNTIVTEDPNEHGIRKTLNFGHTLGHAIESYFLSNADREELLHGEAIAIGMIMEAYISSELLRFPKDDLETIKETFFKIFKKVAIEPTDHDDIIDLLKYDKKNEHGNINFVLLEKIGTPKIDCLVENELLIKAFEFYRS</sequence>
<dbReference type="PIRSF" id="PIRSF001455">
    <property type="entry name" value="DHQ_synth"/>
    <property type="match status" value="1"/>
</dbReference>
<organism evidence="14 15">
    <name type="scientific">Gelidibacter maritimus</name>
    <dbReference type="NCBI Taxonomy" id="2761487"/>
    <lineage>
        <taxon>Bacteria</taxon>
        <taxon>Pseudomonadati</taxon>
        <taxon>Bacteroidota</taxon>
        <taxon>Flavobacteriia</taxon>
        <taxon>Flavobacteriales</taxon>
        <taxon>Flavobacteriaceae</taxon>
        <taxon>Gelidibacter</taxon>
    </lineage>
</organism>
<proteinExistence type="predicted"/>
<dbReference type="PANTHER" id="PTHR43622:SF1">
    <property type="entry name" value="3-DEHYDROQUINATE SYNTHASE"/>
    <property type="match status" value="1"/>
</dbReference>
<evidence type="ECO:0000313" key="15">
    <source>
        <dbReference type="Proteomes" id="UP000541857"/>
    </source>
</evidence>
<evidence type="ECO:0000256" key="11">
    <source>
        <dbReference type="NCBIfam" id="TIGR01357"/>
    </source>
</evidence>
<keyword evidence="7" id="KW-0862">Zinc</keyword>
<dbReference type="NCBIfam" id="TIGR01357">
    <property type="entry name" value="aroB"/>
    <property type="match status" value="1"/>
</dbReference>
<evidence type="ECO:0000256" key="3">
    <source>
        <dbReference type="ARBA" id="ARBA00001947"/>
    </source>
</evidence>
<dbReference type="PANTHER" id="PTHR43622">
    <property type="entry name" value="3-DEHYDROQUINATE SYNTHASE"/>
    <property type="match status" value="1"/>
</dbReference>
<feature type="domain" description="3-dehydroquinate synthase N-terminal" evidence="12">
    <location>
        <begin position="62"/>
        <end position="174"/>
    </location>
</feature>
<dbReference type="Pfam" id="PF24621">
    <property type="entry name" value="DHQS_C"/>
    <property type="match status" value="1"/>
</dbReference>
<dbReference type="Gene3D" id="3.40.50.1970">
    <property type="match status" value="1"/>
</dbReference>
<dbReference type="InterPro" id="IPR030960">
    <property type="entry name" value="DHQS/DOIS_N"/>
</dbReference>
<dbReference type="CDD" id="cd08195">
    <property type="entry name" value="DHQS"/>
    <property type="match status" value="1"/>
</dbReference>
<dbReference type="Pfam" id="PF01761">
    <property type="entry name" value="DHQ_synthase"/>
    <property type="match status" value="1"/>
</dbReference>
<feature type="domain" description="3-dehydroquinate synthase C-terminal" evidence="13">
    <location>
        <begin position="176"/>
        <end position="319"/>
    </location>
</feature>
<gene>
    <name evidence="14" type="primary">aroB</name>
    <name evidence="14" type="ORF">H3Z82_12705</name>
</gene>
<comment type="cofactor">
    <cofactor evidence="1">
        <name>NAD(+)</name>
        <dbReference type="ChEBI" id="CHEBI:57540"/>
    </cofactor>
</comment>
<dbReference type="GO" id="GO:0046872">
    <property type="term" value="F:metal ion binding"/>
    <property type="evidence" value="ECO:0007669"/>
    <property type="project" value="UniProtKB-KW"/>
</dbReference>
<dbReference type="GO" id="GO:0003856">
    <property type="term" value="F:3-dehydroquinate synthase activity"/>
    <property type="evidence" value="ECO:0007669"/>
    <property type="project" value="UniProtKB-UniRule"/>
</dbReference>
<dbReference type="InterPro" id="IPR030963">
    <property type="entry name" value="DHQ_synth_fam"/>
</dbReference>
<keyword evidence="8" id="KW-0520">NAD</keyword>